<proteinExistence type="predicted"/>
<evidence type="ECO:0000313" key="3">
    <source>
        <dbReference type="Proteomes" id="UP001596183"/>
    </source>
</evidence>
<protein>
    <submittedName>
        <fullName evidence="2">Uncharacterized protein</fullName>
    </submittedName>
</protein>
<feature type="compositionally biased region" description="Low complexity" evidence="1">
    <location>
        <begin position="10"/>
        <end position="25"/>
    </location>
</feature>
<sequence>MKKAPTDGIPAPAEAAPAPASAMAPALEMLEPVEDGKTGRP</sequence>
<dbReference type="RefSeq" id="WP_381220243.1">
    <property type="nucleotide sequence ID" value="NZ_JBHSPC010000164.1"/>
</dbReference>
<name>A0ABW0Y0H9_9ACTN</name>
<dbReference type="Proteomes" id="UP001596183">
    <property type="component" value="Unassembled WGS sequence"/>
</dbReference>
<reference evidence="3" key="1">
    <citation type="journal article" date="2019" name="Int. J. Syst. Evol. Microbiol.">
        <title>The Global Catalogue of Microorganisms (GCM) 10K type strain sequencing project: providing services to taxonomists for standard genome sequencing and annotation.</title>
        <authorList>
            <consortium name="The Broad Institute Genomics Platform"/>
            <consortium name="The Broad Institute Genome Sequencing Center for Infectious Disease"/>
            <person name="Wu L."/>
            <person name="Ma J."/>
        </authorList>
    </citation>
    <scope>NUCLEOTIDE SEQUENCE [LARGE SCALE GENOMIC DNA]</scope>
    <source>
        <strain evidence="3">JCM 13852</strain>
    </source>
</reference>
<evidence type="ECO:0000256" key="1">
    <source>
        <dbReference type="SAM" id="MobiDB-lite"/>
    </source>
</evidence>
<keyword evidence="3" id="KW-1185">Reference proteome</keyword>
<gene>
    <name evidence="2" type="ORF">ACFP2V_36430</name>
</gene>
<accession>A0ABW0Y0H9</accession>
<feature type="region of interest" description="Disordered" evidence="1">
    <location>
        <begin position="1"/>
        <end position="25"/>
    </location>
</feature>
<organism evidence="2 3">
    <name type="scientific">Streptomyces incanus</name>
    <dbReference type="NCBI Taxonomy" id="887453"/>
    <lineage>
        <taxon>Bacteria</taxon>
        <taxon>Bacillati</taxon>
        <taxon>Actinomycetota</taxon>
        <taxon>Actinomycetes</taxon>
        <taxon>Kitasatosporales</taxon>
        <taxon>Streptomycetaceae</taxon>
        <taxon>Streptomyces</taxon>
    </lineage>
</organism>
<dbReference type="EMBL" id="JBHSPC010000164">
    <property type="protein sequence ID" value="MFC5675347.1"/>
    <property type="molecule type" value="Genomic_DNA"/>
</dbReference>
<comment type="caution">
    <text evidence="2">The sequence shown here is derived from an EMBL/GenBank/DDBJ whole genome shotgun (WGS) entry which is preliminary data.</text>
</comment>
<evidence type="ECO:0000313" key="2">
    <source>
        <dbReference type="EMBL" id="MFC5675347.1"/>
    </source>
</evidence>